<dbReference type="Proteomes" id="UP001642360">
    <property type="component" value="Unassembled WGS sequence"/>
</dbReference>
<feature type="compositionally biased region" description="Acidic residues" evidence="1">
    <location>
        <begin position="107"/>
        <end position="121"/>
    </location>
</feature>
<reference evidence="2 3" key="1">
    <citation type="submission" date="2024-02" db="EMBL/GenBank/DDBJ databases">
        <authorList>
            <person name="Vignale AGUSTIN F."/>
            <person name="Sosa J E."/>
            <person name="Modenutti C."/>
        </authorList>
    </citation>
    <scope>NUCLEOTIDE SEQUENCE [LARGE SCALE GENOMIC DNA]</scope>
</reference>
<feature type="region of interest" description="Disordered" evidence="1">
    <location>
        <begin position="93"/>
        <end position="160"/>
    </location>
</feature>
<evidence type="ECO:0000313" key="3">
    <source>
        <dbReference type="Proteomes" id="UP001642360"/>
    </source>
</evidence>
<sequence>MHFQTIESQNPNLQLGSQQLPQFPKAKDFLGVLSESNKRLQLDAKDNSDYDIEVLTGHESEYIEMDLMLGVAELQTPEALAAAESAIAGYQPVVPLPASSSGTESEGTSDEETDDDDDDDNNATCSPEKLKRPKLTDGDPSSETLKDQQQKKRPKIVELS</sequence>
<protein>
    <submittedName>
        <fullName evidence="2">Uncharacterized protein</fullName>
    </submittedName>
</protein>
<accession>A0ABC8R5Y1</accession>
<dbReference type="AlphaFoldDB" id="A0ABC8R5Y1"/>
<comment type="caution">
    <text evidence="2">The sequence shown here is derived from an EMBL/GenBank/DDBJ whole genome shotgun (WGS) entry which is preliminary data.</text>
</comment>
<evidence type="ECO:0000256" key="1">
    <source>
        <dbReference type="SAM" id="MobiDB-lite"/>
    </source>
</evidence>
<dbReference type="PANTHER" id="PTHR28674">
    <property type="entry name" value="SIMILAR TO DNA SEGMENT, CHR 10, WAYNE STATE UNIVERSITY 102,-EXPRESSED"/>
    <property type="match status" value="1"/>
</dbReference>
<dbReference type="PANTHER" id="PTHR28674:SF1">
    <property type="entry name" value="NOP PROTEIN CHAPERONE 1"/>
    <property type="match status" value="1"/>
</dbReference>
<proteinExistence type="predicted"/>
<keyword evidence="3" id="KW-1185">Reference proteome</keyword>
<dbReference type="Pfam" id="PF15370">
    <property type="entry name" value="NOPCHAP1"/>
    <property type="match status" value="1"/>
</dbReference>
<gene>
    <name evidence="2" type="ORF">ILEXP_LOCUS6877</name>
</gene>
<organism evidence="2 3">
    <name type="scientific">Ilex paraguariensis</name>
    <name type="common">yerba mate</name>
    <dbReference type="NCBI Taxonomy" id="185542"/>
    <lineage>
        <taxon>Eukaryota</taxon>
        <taxon>Viridiplantae</taxon>
        <taxon>Streptophyta</taxon>
        <taxon>Embryophyta</taxon>
        <taxon>Tracheophyta</taxon>
        <taxon>Spermatophyta</taxon>
        <taxon>Magnoliopsida</taxon>
        <taxon>eudicotyledons</taxon>
        <taxon>Gunneridae</taxon>
        <taxon>Pentapetalae</taxon>
        <taxon>asterids</taxon>
        <taxon>campanulids</taxon>
        <taxon>Aquifoliales</taxon>
        <taxon>Aquifoliaceae</taxon>
        <taxon>Ilex</taxon>
    </lineage>
</organism>
<name>A0ABC8R5Y1_9AQUA</name>
<evidence type="ECO:0000313" key="2">
    <source>
        <dbReference type="EMBL" id="CAK9139487.1"/>
    </source>
</evidence>
<feature type="compositionally biased region" description="Basic and acidic residues" evidence="1">
    <location>
        <begin position="128"/>
        <end position="137"/>
    </location>
</feature>
<dbReference type="EMBL" id="CAUOFW020000965">
    <property type="protein sequence ID" value="CAK9139487.1"/>
    <property type="molecule type" value="Genomic_DNA"/>
</dbReference>
<dbReference type="InterPro" id="IPR027921">
    <property type="entry name" value="NOPCHAP1"/>
</dbReference>